<gene>
    <name evidence="1" type="ORF">PSALAMII_LOCUS7555</name>
</gene>
<name>A0A9W4JLK2_9EURO</name>
<proteinExistence type="predicted"/>
<evidence type="ECO:0000313" key="1">
    <source>
        <dbReference type="EMBL" id="CAG8399770.1"/>
    </source>
</evidence>
<dbReference type="Proteomes" id="UP001152592">
    <property type="component" value="Unassembled WGS sequence"/>
</dbReference>
<evidence type="ECO:0000313" key="2">
    <source>
        <dbReference type="Proteomes" id="UP001152592"/>
    </source>
</evidence>
<dbReference type="EMBL" id="CAJVPD010000252">
    <property type="protein sequence ID" value="CAG8399770.1"/>
    <property type="molecule type" value="Genomic_DNA"/>
</dbReference>
<reference evidence="1" key="1">
    <citation type="submission" date="2021-07" db="EMBL/GenBank/DDBJ databases">
        <authorList>
            <person name="Branca A.L. A."/>
        </authorList>
    </citation>
    <scope>NUCLEOTIDE SEQUENCE</scope>
</reference>
<dbReference type="AlphaFoldDB" id="A0A9W4JLK2"/>
<accession>A0A9W4JLK2</accession>
<organism evidence="1 2">
    <name type="scientific">Penicillium salamii</name>
    <dbReference type="NCBI Taxonomy" id="1612424"/>
    <lineage>
        <taxon>Eukaryota</taxon>
        <taxon>Fungi</taxon>
        <taxon>Dikarya</taxon>
        <taxon>Ascomycota</taxon>
        <taxon>Pezizomycotina</taxon>
        <taxon>Eurotiomycetes</taxon>
        <taxon>Eurotiomycetidae</taxon>
        <taxon>Eurotiales</taxon>
        <taxon>Aspergillaceae</taxon>
        <taxon>Penicillium</taxon>
    </lineage>
</organism>
<comment type="caution">
    <text evidence="1">The sequence shown here is derived from an EMBL/GenBank/DDBJ whole genome shotgun (WGS) entry which is preliminary data.</text>
</comment>
<protein>
    <submittedName>
        <fullName evidence="1">Uncharacterized protein</fullName>
    </submittedName>
</protein>
<dbReference type="OrthoDB" id="3918840at2759"/>
<sequence>MKATMSSKEDVISERAIGKLVKRSNRLFIHVVIVCKFVYEGEWFVVKHLNKLLEIEKSDSAELELNKMYMVVLDYSFVFVTKGLTPDEAEKVHSLFQHVVGAIIVMFDTMSFESLVGLLGVERERIIKTLSSLHSVINVLERHTEPIRILYPSFREFLLDPNRCIDKLYAILAFNAHGRLLT</sequence>